<evidence type="ECO:0000313" key="10">
    <source>
        <dbReference type="EMBL" id="CAK8678680.1"/>
    </source>
</evidence>
<proteinExistence type="inferred from homology"/>
<accession>A0ABP0FG68</accession>
<feature type="transmembrane region" description="Helical" evidence="9">
    <location>
        <begin position="71"/>
        <end position="93"/>
    </location>
</feature>
<protein>
    <submittedName>
        <fullName evidence="10">Uncharacterized protein</fullName>
    </submittedName>
</protein>
<comment type="subcellular location">
    <subcellularLocation>
        <location evidence="1">Membrane</location>
        <topology evidence="1">Multi-pass membrane protein</topology>
    </subcellularLocation>
</comment>
<sequence length="333" mass="37170">MAKQLGAVAKNLQEYSGVALNTGIVAVTGAVEQLTTLAVYRCPCVSVSELGPNCTDVTIAESGRCSNLLNLGYGLSFIIAPAIGLFLFGMVSNPKMWKILTGCSRKFKRRLHELQTILAVLALVAAKAIIAPITWVAFALLDGRFLACAITPLPYDVELPTSEYATCEKVAIAKTIYNSDAYHDKRSFSQFVGWVIVAGLAVIGVIVYSVTQCRSPLTYYHAKYYKLYRSHEENEVTDEMNKKAQKDAEANVIKFMEKRRSKELWDRISMVYEFHRDEKSLALYSYLHEWVLEEERKANGEGVLPLDIEEHGHGENVEVNAETLIPKYAQNSL</sequence>
<dbReference type="InterPro" id="IPR029569">
    <property type="entry name" value="CALHM"/>
</dbReference>
<dbReference type="EMBL" id="CAWYQH010000057">
    <property type="protein sequence ID" value="CAK8678680.1"/>
    <property type="molecule type" value="Genomic_DNA"/>
</dbReference>
<keyword evidence="11" id="KW-1185">Reference proteome</keyword>
<evidence type="ECO:0000256" key="6">
    <source>
        <dbReference type="ARBA" id="ARBA00023065"/>
    </source>
</evidence>
<keyword evidence="6" id="KW-0406">Ion transport</keyword>
<evidence type="ECO:0000256" key="1">
    <source>
        <dbReference type="ARBA" id="ARBA00004141"/>
    </source>
</evidence>
<name>A0ABP0FG68_CLALP</name>
<keyword evidence="4 9" id="KW-0812">Transmembrane</keyword>
<evidence type="ECO:0000313" key="11">
    <source>
        <dbReference type="Proteomes" id="UP001642483"/>
    </source>
</evidence>
<keyword evidence="5 9" id="KW-1133">Transmembrane helix</keyword>
<evidence type="ECO:0000256" key="9">
    <source>
        <dbReference type="SAM" id="Phobius"/>
    </source>
</evidence>
<feature type="transmembrane region" description="Helical" evidence="9">
    <location>
        <begin position="114"/>
        <end position="138"/>
    </location>
</feature>
<dbReference type="Pfam" id="PF14798">
    <property type="entry name" value="Ca_hom_mod"/>
    <property type="match status" value="1"/>
</dbReference>
<dbReference type="PANTHER" id="PTHR32261">
    <property type="entry name" value="CALCIUM HOMEOSTASIS MODULATOR PROTEIN"/>
    <property type="match status" value="1"/>
</dbReference>
<reference evidence="10 11" key="1">
    <citation type="submission" date="2024-02" db="EMBL/GenBank/DDBJ databases">
        <authorList>
            <person name="Daric V."/>
            <person name="Darras S."/>
        </authorList>
    </citation>
    <scope>NUCLEOTIDE SEQUENCE [LARGE SCALE GENOMIC DNA]</scope>
</reference>
<keyword evidence="8" id="KW-0407">Ion channel</keyword>
<organism evidence="10 11">
    <name type="scientific">Clavelina lepadiformis</name>
    <name type="common">Light-bulb sea squirt</name>
    <name type="synonym">Ascidia lepadiformis</name>
    <dbReference type="NCBI Taxonomy" id="159417"/>
    <lineage>
        <taxon>Eukaryota</taxon>
        <taxon>Metazoa</taxon>
        <taxon>Chordata</taxon>
        <taxon>Tunicata</taxon>
        <taxon>Ascidiacea</taxon>
        <taxon>Aplousobranchia</taxon>
        <taxon>Clavelinidae</taxon>
        <taxon>Clavelina</taxon>
    </lineage>
</organism>
<keyword evidence="7 9" id="KW-0472">Membrane</keyword>
<evidence type="ECO:0000256" key="7">
    <source>
        <dbReference type="ARBA" id="ARBA00023136"/>
    </source>
</evidence>
<evidence type="ECO:0000256" key="3">
    <source>
        <dbReference type="ARBA" id="ARBA00022448"/>
    </source>
</evidence>
<evidence type="ECO:0000256" key="2">
    <source>
        <dbReference type="ARBA" id="ARBA00008497"/>
    </source>
</evidence>
<gene>
    <name evidence="10" type="ORF">CVLEPA_LOCUS8583</name>
</gene>
<evidence type="ECO:0000256" key="5">
    <source>
        <dbReference type="ARBA" id="ARBA00022989"/>
    </source>
</evidence>
<evidence type="ECO:0000256" key="4">
    <source>
        <dbReference type="ARBA" id="ARBA00022692"/>
    </source>
</evidence>
<feature type="transmembrane region" description="Helical" evidence="9">
    <location>
        <begin position="191"/>
        <end position="210"/>
    </location>
</feature>
<dbReference type="Proteomes" id="UP001642483">
    <property type="component" value="Unassembled WGS sequence"/>
</dbReference>
<comment type="similarity">
    <text evidence="2">Belongs to the CALHM family.</text>
</comment>
<dbReference type="PANTHER" id="PTHR32261:SF1">
    <property type="entry name" value="CALCIUM HOMEOSTASIS MODULATOR PROTEIN"/>
    <property type="match status" value="1"/>
</dbReference>
<evidence type="ECO:0000256" key="8">
    <source>
        <dbReference type="ARBA" id="ARBA00023303"/>
    </source>
</evidence>
<comment type="caution">
    <text evidence="10">The sequence shown here is derived from an EMBL/GenBank/DDBJ whole genome shotgun (WGS) entry which is preliminary data.</text>
</comment>
<keyword evidence="3" id="KW-0813">Transport</keyword>